<dbReference type="GO" id="GO:0008484">
    <property type="term" value="F:sulfuric ester hydrolase activity"/>
    <property type="evidence" value="ECO:0007669"/>
    <property type="project" value="InterPro"/>
</dbReference>
<keyword evidence="3" id="KW-0378">Hydrolase</keyword>
<evidence type="ECO:0000259" key="6">
    <source>
        <dbReference type="Pfam" id="PF00884"/>
    </source>
</evidence>
<evidence type="ECO:0000256" key="2">
    <source>
        <dbReference type="ARBA" id="ARBA00022723"/>
    </source>
</evidence>
<dbReference type="PROSITE" id="PS00523">
    <property type="entry name" value="SULFATASE_1"/>
    <property type="match status" value="1"/>
</dbReference>
<evidence type="ECO:0000313" key="7">
    <source>
        <dbReference type="EMBL" id="ALS55949.1"/>
    </source>
</evidence>
<organism evidence="7">
    <name type="scientific">uncultured bacterium EIL80E09</name>
    <dbReference type="NCBI Taxonomy" id="1768207"/>
    <lineage>
        <taxon>Bacteria</taxon>
        <taxon>environmental samples</taxon>
    </lineage>
</organism>
<dbReference type="CDD" id="cd16029">
    <property type="entry name" value="4-S"/>
    <property type="match status" value="1"/>
</dbReference>
<dbReference type="EMBL" id="KT201083">
    <property type="protein sequence ID" value="ALS55949.1"/>
    <property type="molecule type" value="Genomic_DNA"/>
</dbReference>
<dbReference type="GO" id="GO:0046872">
    <property type="term" value="F:metal ion binding"/>
    <property type="evidence" value="ECO:0007669"/>
    <property type="project" value="UniProtKB-KW"/>
</dbReference>
<accession>A0A0U2X6V3</accession>
<keyword evidence="4" id="KW-0106">Calcium</keyword>
<protein>
    <recommendedName>
        <fullName evidence="6">Sulfatase N-terminal domain-containing protein</fullName>
    </recommendedName>
</protein>
<dbReference type="InterPro" id="IPR017850">
    <property type="entry name" value="Alkaline_phosphatase_core_sf"/>
</dbReference>
<evidence type="ECO:0000256" key="5">
    <source>
        <dbReference type="ARBA" id="ARBA00023180"/>
    </source>
</evidence>
<name>A0A0U2X6V3_9BACT</name>
<dbReference type="Gene3D" id="3.30.1120.10">
    <property type="match status" value="1"/>
</dbReference>
<sequence>MMKNKFLLIASIFFTSYGFTSPNIVIILADDLGWNDVSYHGSEINTPNIDKLISSGVELDRFYVQPTCSPTRAELMTGKSAMRLGITRPISKNQKLGLGLEEKILPQYLKELNYSTYLLGKWHLGSYIPDYFPTRRGFDYFYGYLTGGIGYWDHIHGGGHDWQRNEVGLREDGYVTQLIKNDTLKIIDNHDFTNPIFLNVNFGAPHIPNEAPEESVLKFSYIENETRRIHAAMVHEMDNAIGEIIAALEKENVLKNTIVMFASDNGGLTPDVKLNPSFLSIPKKIGVCDTKNRFGIKIFQWICENYSGGSSNKPLPEGKMSVSEGGIRVPAVIWWPGKFEYSKSENFITMMDVLPTILDLINYKNEIEVDGVSRVSSLNDSNNSESSKYVVTNIINDKYAVIEMPYKLITSADGDQLYNILDDPSENLNIASENQEIVLELKNTLTQWQFGENRSLPISAVFKDPDLFGGEEDRIPWIEKAFENAESK</sequence>
<evidence type="ECO:0000256" key="4">
    <source>
        <dbReference type="ARBA" id="ARBA00022837"/>
    </source>
</evidence>
<dbReference type="Gene3D" id="3.40.720.10">
    <property type="entry name" value="Alkaline Phosphatase, subunit A"/>
    <property type="match status" value="1"/>
</dbReference>
<reference evidence="7" key="1">
    <citation type="journal article" date="2016" name="ISME J.">
        <title>Functional metagenomic screen reveals new and diverse microbial rhodopsins.</title>
        <authorList>
            <person name="Pushkarev A."/>
            <person name="Beja O."/>
        </authorList>
    </citation>
    <scope>NUCLEOTIDE SEQUENCE</scope>
</reference>
<dbReference type="SUPFAM" id="SSF53649">
    <property type="entry name" value="Alkaline phosphatase-like"/>
    <property type="match status" value="1"/>
</dbReference>
<dbReference type="InterPro" id="IPR024607">
    <property type="entry name" value="Sulfatase_CS"/>
</dbReference>
<dbReference type="PANTHER" id="PTHR10342:SF274">
    <property type="entry name" value="ARYLSULFATASE B"/>
    <property type="match status" value="1"/>
</dbReference>
<evidence type="ECO:0000256" key="3">
    <source>
        <dbReference type="ARBA" id="ARBA00022801"/>
    </source>
</evidence>
<comment type="similarity">
    <text evidence="1">Belongs to the sulfatase family.</text>
</comment>
<keyword evidence="5" id="KW-0325">Glycoprotein</keyword>
<evidence type="ECO:0000256" key="1">
    <source>
        <dbReference type="ARBA" id="ARBA00008779"/>
    </source>
</evidence>
<dbReference type="InterPro" id="IPR000917">
    <property type="entry name" value="Sulfatase_N"/>
</dbReference>
<dbReference type="AlphaFoldDB" id="A0A0U2X6V3"/>
<dbReference type="InterPro" id="IPR047115">
    <property type="entry name" value="ARSB"/>
</dbReference>
<dbReference type="PANTHER" id="PTHR10342">
    <property type="entry name" value="ARYLSULFATASE"/>
    <property type="match status" value="1"/>
</dbReference>
<keyword evidence="2" id="KW-0479">Metal-binding</keyword>
<dbReference type="Pfam" id="PF00884">
    <property type="entry name" value="Sulfatase"/>
    <property type="match status" value="1"/>
</dbReference>
<proteinExistence type="inferred from homology"/>
<feature type="domain" description="Sulfatase N-terminal" evidence="6">
    <location>
        <begin position="22"/>
        <end position="362"/>
    </location>
</feature>